<name>A0A2U2N7B1_9GAMM</name>
<dbReference type="EMBL" id="QFFI01000004">
    <property type="protein sequence ID" value="PWG64844.1"/>
    <property type="molecule type" value="Genomic_DNA"/>
</dbReference>
<evidence type="ECO:0000313" key="3">
    <source>
        <dbReference type="Proteomes" id="UP000245474"/>
    </source>
</evidence>
<dbReference type="Proteomes" id="UP000245474">
    <property type="component" value="Unassembled WGS sequence"/>
</dbReference>
<feature type="chain" id="PRO_5015408415" evidence="1">
    <location>
        <begin position="29"/>
        <end position="224"/>
    </location>
</feature>
<gene>
    <name evidence="2" type="ORF">DEM34_03335</name>
</gene>
<evidence type="ECO:0000256" key="1">
    <source>
        <dbReference type="SAM" id="SignalP"/>
    </source>
</evidence>
<comment type="caution">
    <text evidence="2">The sequence shown here is derived from an EMBL/GenBank/DDBJ whole genome shotgun (WGS) entry which is preliminary data.</text>
</comment>
<proteinExistence type="predicted"/>
<evidence type="ECO:0000313" key="2">
    <source>
        <dbReference type="EMBL" id="PWG64844.1"/>
    </source>
</evidence>
<accession>A0A2U2N7B1</accession>
<organism evidence="2 3">
    <name type="scientific">Sediminicurvatus halobius</name>
    <dbReference type="NCBI Taxonomy" id="2182432"/>
    <lineage>
        <taxon>Bacteria</taxon>
        <taxon>Pseudomonadati</taxon>
        <taxon>Pseudomonadota</taxon>
        <taxon>Gammaproteobacteria</taxon>
        <taxon>Chromatiales</taxon>
        <taxon>Ectothiorhodospiraceae</taxon>
        <taxon>Sediminicurvatus</taxon>
    </lineage>
</organism>
<dbReference type="AlphaFoldDB" id="A0A2U2N7B1"/>
<sequence length="224" mass="23049">MDGQRYRPTAGLAALVIAGALLAGTASAASFPRTALSDGELAGLRGGLEVAGLRMDLTARMRTYIDQRLAAATEMQITRLAEGKAMMTQRLVQAGLQAPATVTDASPSATTAPTVTTQSAGESAASRIDAASATPNAVATGGSVAPATVTEANPVAAGRTVTGQTRVDHIVNPHQVVSTITNTADNRSIHHAVELELRIHNFSSFAARARDVVRARALGRALSQ</sequence>
<keyword evidence="1" id="KW-0732">Signal</keyword>
<protein>
    <submittedName>
        <fullName evidence="2">Uncharacterized protein</fullName>
    </submittedName>
</protein>
<dbReference type="RefSeq" id="WP_109676254.1">
    <property type="nucleotide sequence ID" value="NZ_CP086615.1"/>
</dbReference>
<keyword evidence="3" id="KW-1185">Reference proteome</keyword>
<reference evidence="2 3" key="1">
    <citation type="submission" date="2018-05" db="EMBL/GenBank/DDBJ databases">
        <title>Spiribacter halobius sp. nov., a moderately halophilic bacterium isolated from marine solar saltern.</title>
        <authorList>
            <person name="Zheng W.-S."/>
            <person name="Lu D.-C."/>
            <person name="Du Z.-J."/>
        </authorList>
    </citation>
    <scope>NUCLEOTIDE SEQUENCE [LARGE SCALE GENOMIC DNA]</scope>
    <source>
        <strain evidence="2 3">E85</strain>
    </source>
</reference>
<feature type="signal peptide" evidence="1">
    <location>
        <begin position="1"/>
        <end position="28"/>
    </location>
</feature>